<dbReference type="Gene3D" id="3.40.630.30">
    <property type="match status" value="1"/>
</dbReference>
<dbReference type="InterPro" id="IPR051016">
    <property type="entry name" value="Diverse_Substrate_AcTransf"/>
</dbReference>
<evidence type="ECO:0000256" key="1">
    <source>
        <dbReference type="ARBA" id="ARBA00008694"/>
    </source>
</evidence>
<evidence type="ECO:0000256" key="3">
    <source>
        <dbReference type="ARBA" id="ARBA00023315"/>
    </source>
</evidence>
<keyword evidence="6" id="KW-1185">Reference proteome</keyword>
<dbReference type="InterPro" id="IPR016181">
    <property type="entry name" value="Acyl_CoA_acyltransferase"/>
</dbReference>
<keyword evidence="2" id="KW-0808">Transferase</keyword>
<dbReference type="InterPro" id="IPR000182">
    <property type="entry name" value="GNAT_dom"/>
</dbReference>
<dbReference type="PROSITE" id="PS51186">
    <property type="entry name" value="GNAT"/>
    <property type="match status" value="1"/>
</dbReference>
<dbReference type="GO" id="GO:0008080">
    <property type="term" value="F:N-acetyltransferase activity"/>
    <property type="evidence" value="ECO:0007669"/>
    <property type="project" value="TreeGrafter"/>
</dbReference>
<reference evidence="5" key="1">
    <citation type="submission" date="2020-05" db="EMBL/GenBank/DDBJ databases">
        <title>Phylogenomic resolution of chytrid fungi.</title>
        <authorList>
            <person name="Stajich J.E."/>
            <person name="Amses K."/>
            <person name="Simmons R."/>
            <person name="Seto K."/>
            <person name="Myers J."/>
            <person name="Bonds A."/>
            <person name="Quandt C.A."/>
            <person name="Barry K."/>
            <person name="Liu P."/>
            <person name="Grigoriev I."/>
            <person name="Longcore J.E."/>
            <person name="James T.Y."/>
        </authorList>
    </citation>
    <scope>NUCLEOTIDE SEQUENCE</scope>
    <source>
        <strain evidence="5">JEL0318</strain>
    </source>
</reference>
<dbReference type="Proteomes" id="UP001212841">
    <property type="component" value="Unassembled WGS sequence"/>
</dbReference>
<organism evidence="5 6">
    <name type="scientific">Rhizophlyctis rosea</name>
    <dbReference type="NCBI Taxonomy" id="64517"/>
    <lineage>
        <taxon>Eukaryota</taxon>
        <taxon>Fungi</taxon>
        <taxon>Fungi incertae sedis</taxon>
        <taxon>Chytridiomycota</taxon>
        <taxon>Chytridiomycota incertae sedis</taxon>
        <taxon>Chytridiomycetes</taxon>
        <taxon>Rhizophlyctidales</taxon>
        <taxon>Rhizophlyctidaceae</taxon>
        <taxon>Rhizophlyctis</taxon>
    </lineage>
</organism>
<dbReference type="EMBL" id="JADGJD010000268">
    <property type="protein sequence ID" value="KAJ3052755.1"/>
    <property type="molecule type" value="Genomic_DNA"/>
</dbReference>
<evidence type="ECO:0000313" key="5">
    <source>
        <dbReference type="EMBL" id="KAJ3052755.1"/>
    </source>
</evidence>
<gene>
    <name evidence="5" type="ORF">HK097_005711</name>
</gene>
<evidence type="ECO:0000259" key="4">
    <source>
        <dbReference type="PROSITE" id="PS51186"/>
    </source>
</evidence>
<dbReference type="PANTHER" id="PTHR10545:SF29">
    <property type="entry name" value="GH14572P-RELATED"/>
    <property type="match status" value="1"/>
</dbReference>
<dbReference type="SUPFAM" id="SSF55729">
    <property type="entry name" value="Acyl-CoA N-acyltransferases (Nat)"/>
    <property type="match status" value="1"/>
</dbReference>
<protein>
    <recommendedName>
        <fullName evidence="4">N-acetyltransferase domain-containing protein</fullName>
    </recommendedName>
</protein>
<sequence length="180" mass="20533">MSTTTQPPTTTPLITIRQATPTDVPLILDFIRILAEYEKAPERVHATETSLKETLFGLRPFAHVVFATWEGVGEVAMALWFYNYSTWESRPGIYLEDLIVKEEYRHKGIGTILLRYLATRAVSENCARFEWAALDWNTPAINFYRQVGAKSLDEWISFRLEGPELMNFANDQAGADQASR</sequence>
<comment type="similarity">
    <text evidence="1">Belongs to the acetyltransferase family.</text>
</comment>
<feature type="domain" description="N-acetyltransferase" evidence="4">
    <location>
        <begin position="14"/>
        <end position="171"/>
    </location>
</feature>
<comment type="caution">
    <text evidence="5">The sequence shown here is derived from an EMBL/GenBank/DDBJ whole genome shotgun (WGS) entry which is preliminary data.</text>
</comment>
<dbReference type="PANTHER" id="PTHR10545">
    <property type="entry name" value="DIAMINE N-ACETYLTRANSFERASE"/>
    <property type="match status" value="1"/>
</dbReference>
<name>A0AAD5SD92_9FUNG</name>
<proteinExistence type="inferred from homology"/>
<keyword evidence="3" id="KW-0012">Acyltransferase</keyword>
<dbReference type="AlphaFoldDB" id="A0AAD5SD92"/>
<dbReference type="FunFam" id="3.40.630.30:FF:000064">
    <property type="entry name" value="GNAT family acetyltransferase"/>
    <property type="match status" value="1"/>
</dbReference>
<dbReference type="Pfam" id="PF00583">
    <property type="entry name" value="Acetyltransf_1"/>
    <property type="match status" value="1"/>
</dbReference>
<accession>A0AAD5SD92</accession>
<dbReference type="CDD" id="cd04301">
    <property type="entry name" value="NAT_SF"/>
    <property type="match status" value="1"/>
</dbReference>
<evidence type="ECO:0000313" key="6">
    <source>
        <dbReference type="Proteomes" id="UP001212841"/>
    </source>
</evidence>
<evidence type="ECO:0000256" key="2">
    <source>
        <dbReference type="ARBA" id="ARBA00022679"/>
    </source>
</evidence>